<dbReference type="Pfam" id="PF10604">
    <property type="entry name" value="Polyketide_cyc2"/>
    <property type="match status" value="1"/>
</dbReference>
<accession>A0A8K0TQT3</accession>
<dbReference type="SUPFAM" id="SSF55961">
    <property type="entry name" value="Bet v1-like"/>
    <property type="match status" value="1"/>
</dbReference>
<dbReference type="OrthoDB" id="5144976at2759"/>
<dbReference type="Proteomes" id="UP000813385">
    <property type="component" value="Unassembled WGS sequence"/>
</dbReference>
<dbReference type="InterPro" id="IPR019587">
    <property type="entry name" value="Polyketide_cyclase/dehydratase"/>
</dbReference>
<dbReference type="InterPro" id="IPR023393">
    <property type="entry name" value="START-like_dom_sf"/>
</dbReference>
<organism evidence="1 2">
    <name type="scientific">Plectosphaerella cucumerina</name>
    <dbReference type="NCBI Taxonomy" id="40658"/>
    <lineage>
        <taxon>Eukaryota</taxon>
        <taxon>Fungi</taxon>
        <taxon>Dikarya</taxon>
        <taxon>Ascomycota</taxon>
        <taxon>Pezizomycotina</taxon>
        <taxon>Sordariomycetes</taxon>
        <taxon>Hypocreomycetidae</taxon>
        <taxon>Glomerellales</taxon>
        <taxon>Plectosphaerellaceae</taxon>
        <taxon>Plectosphaerella</taxon>
    </lineage>
</organism>
<keyword evidence="2" id="KW-1185">Reference proteome</keyword>
<name>A0A8K0TQT3_9PEZI</name>
<protein>
    <recommendedName>
        <fullName evidence="3">SRPBCC family protein</fullName>
    </recommendedName>
</protein>
<evidence type="ECO:0000313" key="1">
    <source>
        <dbReference type="EMBL" id="KAH7374579.1"/>
    </source>
</evidence>
<comment type="caution">
    <text evidence="1">The sequence shown here is derived from an EMBL/GenBank/DDBJ whole genome shotgun (WGS) entry which is preliminary data.</text>
</comment>
<evidence type="ECO:0008006" key="3">
    <source>
        <dbReference type="Google" id="ProtNLM"/>
    </source>
</evidence>
<gene>
    <name evidence="1" type="ORF">B0T11DRAFT_322708</name>
</gene>
<evidence type="ECO:0000313" key="2">
    <source>
        <dbReference type="Proteomes" id="UP000813385"/>
    </source>
</evidence>
<dbReference type="Gene3D" id="3.30.530.20">
    <property type="match status" value="1"/>
</dbReference>
<dbReference type="EMBL" id="JAGPXD010000001">
    <property type="protein sequence ID" value="KAH7374579.1"/>
    <property type="molecule type" value="Genomic_DNA"/>
</dbReference>
<dbReference type="AlphaFoldDB" id="A0A8K0TQT3"/>
<proteinExistence type="predicted"/>
<reference evidence="1" key="1">
    <citation type="journal article" date="2021" name="Nat. Commun.">
        <title>Genetic determinants of endophytism in the Arabidopsis root mycobiome.</title>
        <authorList>
            <person name="Mesny F."/>
            <person name="Miyauchi S."/>
            <person name="Thiergart T."/>
            <person name="Pickel B."/>
            <person name="Atanasova L."/>
            <person name="Karlsson M."/>
            <person name="Huettel B."/>
            <person name="Barry K.W."/>
            <person name="Haridas S."/>
            <person name="Chen C."/>
            <person name="Bauer D."/>
            <person name="Andreopoulos W."/>
            <person name="Pangilinan J."/>
            <person name="LaButti K."/>
            <person name="Riley R."/>
            <person name="Lipzen A."/>
            <person name="Clum A."/>
            <person name="Drula E."/>
            <person name="Henrissat B."/>
            <person name="Kohler A."/>
            <person name="Grigoriev I.V."/>
            <person name="Martin F.M."/>
            <person name="Hacquard S."/>
        </authorList>
    </citation>
    <scope>NUCLEOTIDE SEQUENCE</scope>
    <source>
        <strain evidence="1">MPI-CAGE-AT-0016</strain>
    </source>
</reference>
<sequence>MTPTTRTISLSTPIAADPSRAFAVITNLAGYNTWLPHSDAFKGTTEITDHPIKVGTRYTEPSPNGTRYGRVTELDAARRHVRFHQPMKARPEILGLEIDIQVNIRVQEGPNGGCVLERETIIGFPWVMTPLVGYITAQFETEIRRVVQVFKEHLEAEG</sequence>